<accession>A0A1D1V2J7</accession>
<evidence type="ECO:0000313" key="1">
    <source>
        <dbReference type="EMBL" id="GAU94192.1"/>
    </source>
</evidence>
<dbReference type="Proteomes" id="UP000186922">
    <property type="component" value="Unassembled WGS sequence"/>
</dbReference>
<keyword evidence="2" id="KW-1185">Reference proteome</keyword>
<reference evidence="1 2" key="1">
    <citation type="journal article" date="2016" name="Nat. Commun.">
        <title>Extremotolerant tardigrade genome and improved radiotolerance of human cultured cells by tardigrade-unique protein.</title>
        <authorList>
            <person name="Hashimoto T."/>
            <person name="Horikawa D.D."/>
            <person name="Saito Y."/>
            <person name="Kuwahara H."/>
            <person name="Kozuka-Hata H."/>
            <person name="Shin-I T."/>
            <person name="Minakuchi Y."/>
            <person name="Ohishi K."/>
            <person name="Motoyama A."/>
            <person name="Aizu T."/>
            <person name="Enomoto A."/>
            <person name="Kondo K."/>
            <person name="Tanaka S."/>
            <person name="Hara Y."/>
            <person name="Koshikawa S."/>
            <person name="Sagara H."/>
            <person name="Miura T."/>
            <person name="Yokobori S."/>
            <person name="Miyagawa K."/>
            <person name="Suzuki Y."/>
            <person name="Kubo T."/>
            <person name="Oyama M."/>
            <person name="Kohara Y."/>
            <person name="Fujiyama A."/>
            <person name="Arakawa K."/>
            <person name="Katayama T."/>
            <person name="Toyoda A."/>
            <person name="Kunieda T."/>
        </authorList>
    </citation>
    <scope>NUCLEOTIDE SEQUENCE [LARGE SCALE GENOMIC DNA]</scope>
    <source>
        <strain evidence="1 2">YOKOZUNA-1</strain>
    </source>
</reference>
<name>A0A1D1V2J7_RAMVA</name>
<dbReference type="AlphaFoldDB" id="A0A1D1V2J7"/>
<evidence type="ECO:0000313" key="2">
    <source>
        <dbReference type="Proteomes" id="UP000186922"/>
    </source>
</evidence>
<comment type="caution">
    <text evidence="1">The sequence shown here is derived from an EMBL/GenBank/DDBJ whole genome shotgun (WGS) entry which is preliminary data.</text>
</comment>
<protein>
    <submittedName>
        <fullName evidence="1">Uncharacterized protein</fullName>
    </submittedName>
</protein>
<sequence length="60" mass="6419">MSSQSAQPRSRMHSLASVKSIGGVVNGNGSSSAMSRIRRYSVQVMQIVRPLFASTAGTRH</sequence>
<organism evidence="1 2">
    <name type="scientific">Ramazzottius varieornatus</name>
    <name type="common">Water bear</name>
    <name type="synonym">Tardigrade</name>
    <dbReference type="NCBI Taxonomy" id="947166"/>
    <lineage>
        <taxon>Eukaryota</taxon>
        <taxon>Metazoa</taxon>
        <taxon>Ecdysozoa</taxon>
        <taxon>Tardigrada</taxon>
        <taxon>Eutardigrada</taxon>
        <taxon>Parachela</taxon>
        <taxon>Hypsibioidea</taxon>
        <taxon>Ramazzottiidae</taxon>
        <taxon>Ramazzottius</taxon>
    </lineage>
</organism>
<gene>
    <name evidence="1" type="primary">RvY_06014-1</name>
    <name evidence="1" type="synonym">RvY_06014.1</name>
    <name evidence="1" type="ORF">RvY_06014</name>
</gene>
<dbReference type="EMBL" id="BDGG01000002">
    <property type="protein sequence ID" value="GAU94192.1"/>
    <property type="molecule type" value="Genomic_DNA"/>
</dbReference>
<proteinExistence type="predicted"/>